<protein>
    <submittedName>
        <fullName evidence="2">Uncharacterized protein</fullName>
    </submittedName>
</protein>
<dbReference type="Proteomes" id="UP000070257">
    <property type="component" value="Unassembled WGS sequence"/>
</dbReference>
<feature type="non-terminal residue" evidence="2">
    <location>
        <position position="1"/>
    </location>
</feature>
<sequence length="70" mass="8455">KEVKNQQKTIDSQKREVEELSKKLETYRREVNEFITAEQKFAEKLLKKVEEAEELEDVENWIRKATEKSK</sequence>
<gene>
    <name evidence="2" type="ORF">AKJ39_04835</name>
</gene>
<evidence type="ECO:0000256" key="1">
    <source>
        <dbReference type="SAM" id="Coils"/>
    </source>
</evidence>
<organism evidence="2 3">
    <name type="scientific">candidate division MSBL1 archaeon SCGC-AAA259J03</name>
    <dbReference type="NCBI Taxonomy" id="1698269"/>
    <lineage>
        <taxon>Archaea</taxon>
        <taxon>Methanobacteriati</taxon>
        <taxon>Methanobacteriota</taxon>
        <taxon>candidate division MSBL1</taxon>
    </lineage>
</organism>
<comment type="caution">
    <text evidence="2">The sequence shown here is derived from an EMBL/GenBank/DDBJ whole genome shotgun (WGS) entry which is preliminary data.</text>
</comment>
<proteinExistence type="predicted"/>
<accession>A0A656YUS1</accession>
<evidence type="ECO:0000313" key="3">
    <source>
        <dbReference type="Proteomes" id="UP000070257"/>
    </source>
</evidence>
<keyword evidence="1" id="KW-0175">Coiled coil</keyword>
<evidence type="ECO:0000313" key="2">
    <source>
        <dbReference type="EMBL" id="KXA96270.1"/>
    </source>
</evidence>
<feature type="coiled-coil region" evidence="1">
    <location>
        <begin position="3"/>
        <end position="37"/>
    </location>
</feature>
<name>A0A656YUS1_9EURY</name>
<dbReference type="EMBL" id="LHXT01000115">
    <property type="protein sequence ID" value="KXA96270.1"/>
    <property type="molecule type" value="Genomic_DNA"/>
</dbReference>
<keyword evidence="3" id="KW-1185">Reference proteome</keyword>
<dbReference type="AlphaFoldDB" id="A0A656YUS1"/>
<reference evidence="2 3" key="1">
    <citation type="journal article" date="2016" name="Sci. Rep.">
        <title>Metabolic traits of an uncultured archaeal lineage -MSBL1- from brine pools of the Red Sea.</title>
        <authorList>
            <person name="Mwirichia R."/>
            <person name="Alam I."/>
            <person name="Rashid M."/>
            <person name="Vinu M."/>
            <person name="Ba-Alawi W."/>
            <person name="Anthony Kamau A."/>
            <person name="Kamanda Ngugi D."/>
            <person name="Goker M."/>
            <person name="Klenk H.P."/>
            <person name="Bajic V."/>
            <person name="Stingl U."/>
        </authorList>
    </citation>
    <scope>NUCLEOTIDE SEQUENCE [LARGE SCALE GENOMIC DNA]</scope>
    <source>
        <strain evidence="2">SCGC-AAA259J03</strain>
    </source>
</reference>